<gene>
    <name evidence="4" type="ORF">HMPREF0765_2027</name>
</gene>
<reference evidence="4 5" key="1">
    <citation type="submission" date="2009-01" db="EMBL/GenBank/DDBJ databases">
        <authorList>
            <person name="Qin X."/>
            <person name="Bachman B."/>
            <person name="Battles P."/>
            <person name="Bell A."/>
            <person name="Bess C."/>
            <person name="Bickham C."/>
            <person name="Chaboub L."/>
            <person name="Chen D."/>
            <person name="Coyle M."/>
            <person name="Deiros D.R."/>
            <person name="Dinh H."/>
            <person name="Forbes L."/>
            <person name="Fowler G."/>
            <person name="Francisco L."/>
            <person name="Fu Q."/>
            <person name="Gubbala S."/>
            <person name="Hale W."/>
            <person name="Han Y."/>
            <person name="Hemphill L."/>
            <person name="Highlander S.K."/>
            <person name="Hirani K."/>
            <person name="Hogues M."/>
            <person name="Jackson L."/>
            <person name="Jakkamsetti A."/>
            <person name="Javaid M."/>
            <person name="Jiang H."/>
            <person name="Korchina V."/>
            <person name="Kovar C."/>
            <person name="Lara F."/>
            <person name="Lee S."/>
            <person name="Mata R."/>
            <person name="Mathew T."/>
            <person name="Moen C."/>
            <person name="Morales K."/>
            <person name="Munidasa M."/>
            <person name="Nazareth L."/>
            <person name="Ngo R."/>
            <person name="Nguyen L."/>
            <person name="Okwuonu G."/>
            <person name="Ongeri F."/>
            <person name="Patil S."/>
            <person name="Petrosino J."/>
            <person name="Pham C."/>
            <person name="Pham P."/>
            <person name="Pu L.-L."/>
            <person name="Puazo M."/>
            <person name="Raj R."/>
            <person name="Reid J."/>
            <person name="Rouhana J."/>
            <person name="Saada N."/>
            <person name="Shang Y."/>
            <person name="Simmons D."/>
            <person name="Thornton R."/>
            <person name="Warren J."/>
            <person name="Weissenberger G."/>
            <person name="Zhang J."/>
            <person name="Zhang L."/>
            <person name="Zhou C."/>
            <person name="Zhu D."/>
            <person name="Muzny D."/>
            <person name="Worley K."/>
            <person name="Gibbs R."/>
        </authorList>
    </citation>
    <scope>NUCLEOTIDE SEQUENCE [LARGE SCALE GENOMIC DNA]</scope>
    <source>
        <strain evidence="4 5">ATCC 33300</strain>
    </source>
</reference>
<feature type="region of interest" description="Disordered" evidence="1">
    <location>
        <begin position="234"/>
        <end position="259"/>
    </location>
</feature>
<feature type="compositionally biased region" description="Low complexity" evidence="1">
    <location>
        <begin position="357"/>
        <end position="366"/>
    </location>
</feature>
<feature type="domain" description="DUF3945" evidence="2">
    <location>
        <begin position="256"/>
        <end position="306"/>
    </location>
</feature>
<sequence>MEKHEVKNEPEQEQKQENKNDMTKTETTPETSEYRFQPEQIDWETMNNLGLSKEYLEKKNLLDPLLRGYKTNELVPISVNLGGAVVRTDARLSLQSTPEGDVVAAVHGIRREPNLNFEFFGHKFSDEDEQNLRQTGNMGRVVDLINSKTGELMPSIISVDRLTNELIALKTDFIKIPDEVKGIKLNDEQKQTLVEGKPLFIEGMISTKGTPFDANVQFNADKRYVEFLFDRSNNNRQTQNSQQDNQQSRSQEAPKTFRGKELEDEQYNKFKDGQTVYIPNLVDKKGQTYNGYITFNKETGKTNFEFPNQYKERIKPTEAHKTQIAVNSEGKTNEATKNIKEPLQKGQQRPKNEKQQEQQNKPNAPAKSKGRKVS</sequence>
<proteinExistence type="predicted"/>
<protein>
    <recommendedName>
        <fullName evidence="6">DUF3945 domain-containing protein</fullName>
    </recommendedName>
</protein>
<evidence type="ECO:0000313" key="5">
    <source>
        <dbReference type="Proteomes" id="UP000006241"/>
    </source>
</evidence>
<feature type="domain" description="DUF4099" evidence="3">
    <location>
        <begin position="36"/>
        <end position="117"/>
    </location>
</feature>
<evidence type="ECO:0000259" key="2">
    <source>
        <dbReference type="Pfam" id="PF13101"/>
    </source>
</evidence>
<dbReference type="InterPro" id="IPR025222">
    <property type="entry name" value="DUF3945"/>
</dbReference>
<dbReference type="HOGENOM" id="CLU_019967_0_0_10"/>
<evidence type="ECO:0000313" key="4">
    <source>
        <dbReference type="EMBL" id="EEI92412.1"/>
    </source>
</evidence>
<feature type="compositionally biased region" description="Basic and acidic residues" evidence="1">
    <location>
        <begin position="1"/>
        <end position="24"/>
    </location>
</feature>
<dbReference type="Pfam" id="PF13351">
    <property type="entry name" value="DUF4099"/>
    <property type="match status" value="1"/>
</dbReference>
<evidence type="ECO:0008006" key="6">
    <source>
        <dbReference type="Google" id="ProtNLM"/>
    </source>
</evidence>
<dbReference type="AlphaFoldDB" id="C2FXH1"/>
<evidence type="ECO:0000256" key="1">
    <source>
        <dbReference type="SAM" id="MobiDB-lite"/>
    </source>
</evidence>
<feature type="compositionally biased region" description="Basic and acidic residues" evidence="1">
    <location>
        <begin position="331"/>
        <end position="343"/>
    </location>
</feature>
<organism evidence="4 5">
    <name type="scientific">Sphingobacterium spiritivorum ATCC 33300</name>
    <dbReference type="NCBI Taxonomy" id="525372"/>
    <lineage>
        <taxon>Bacteria</taxon>
        <taxon>Pseudomonadati</taxon>
        <taxon>Bacteroidota</taxon>
        <taxon>Sphingobacteriia</taxon>
        <taxon>Sphingobacteriales</taxon>
        <taxon>Sphingobacteriaceae</taxon>
        <taxon>Sphingobacterium</taxon>
    </lineage>
</organism>
<dbReference type="Pfam" id="PF13101">
    <property type="entry name" value="DUF3945"/>
    <property type="match status" value="2"/>
</dbReference>
<dbReference type="EMBL" id="ACHB01000048">
    <property type="protein sequence ID" value="EEI92412.1"/>
    <property type="molecule type" value="Genomic_DNA"/>
</dbReference>
<dbReference type="InterPro" id="IPR025343">
    <property type="entry name" value="DUF4099"/>
</dbReference>
<feature type="domain" description="DUF3945" evidence="2">
    <location>
        <begin position="177"/>
        <end position="230"/>
    </location>
</feature>
<accession>C2FXH1</accession>
<name>C2FXH1_SPHSI</name>
<feature type="region of interest" description="Disordered" evidence="1">
    <location>
        <begin position="1"/>
        <end position="35"/>
    </location>
</feature>
<feature type="region of interest" description="Disordered" evidence="1">
    <location>
        <begin position="313"/>
        <end position="374"/>
    </location>
</feature>
<comment type="caution">
    <text evidence="4">The sequence shown here is derived from an EMBL/GenBank/DDBJ whole genome shotgun (WGS) entry which is preliminary data.</text>
</comment>
<feature type="compositionally biased region" description="Low complexity" evidence="1">
    <location>
        <begin position="234"/>
        <end position="251"/>
    </location>
</feature>
<evidence type="ECO:0000259" key="3">
    <source>
        <dbReference type="Pfam" id="PF13351"/>
    </source>
</evidence>
<dbReference type="Proteomes" id="UP000006241">
    <property type="component" value="Unassembled WGS sequence"/>
</dbReference>